<feature type="compositionally biased region" description="Basic and acidic residues" evidence="3">
    <location>
        <begin position="157"/>
        <end position="172"/>
    </location>
</feature>
<dbReference type="InParanoid" id="A0A7M7T926"/>
<accession>A0A7M7T926</accession>
<dbReference type="CDD" id="cd11793">
    <property type="entry name" value="SH3_ephexin1_like"/>
    <property type="match status" value="1"/>
</dbReference>
<feature type="compositionally biased region" description="Acidic residues" evidence="3">
    <location>
        <begin position="477"/>
        <end position="486"/>
    </location>
</feature>
<dbReference type="PROSITE" id="PS50002">
    <property type="entry name" value="SH3"/>
    <property type="match status" value="1"/>
</dbReference>
<evidence type="ECO:0000256" key="1">
    <source>
        <dbReference type="ARBA" id="ARBA00022443"/>
    </source>
</evidence>
<evidence type="ECO:0000256" key="2">
    <source>
        <dbReference type="PROSITE-ProRule" id="PRU00192"/>
    </source>
</evidence>
<feature type="region of interest" description="Disordered" evidence="3">
    <location>
        <begin position="1"/>
        <end position="42"/>
    </location>
</feature>
<dbReference type="InterPro" id="IPR011993">
    <property type="entry name" value="PH-like_dom_sf"/>
</dbReference>
<dbReference type="SMART" id="SM00326">
    <property type="entry name" value="SH3"/>
    <property type="match status" value="1"/>
</dbReference>
<dbReference type="GeneID" id="100121650"/>
<keyword evidence="1 2" id="KW-0728">SH3 domain</keyword>
<name>A0A7M7T926_NASVI</name>
<dbReference type="InterPro" id="IPR000219">
    <property type="entry name" value="DH_dom"/>
</dbReference>
<dbReference type="Gene3D" id="2.30.30.40">
    <property type="entry name" value="SH3 Domains"/>
    <property type="match status" value="1"/>
</dbReference>
<dbReference type="EnsemblMetazoa" id="XM_031927896">
    <property type="protein sequence ID" value="XP_031783756"/>
    <property type="gene ID" value="LOC100121650"/>
</dbReference>
<dbReference type="InterPro" id="IPR036028">
    <property type="entry name" value="SH3-like_dom_sf"/>
</dbReference>
<dbReference type="SUPFAM" id="SSF50044">
    <property type="entry name" value="SH3-domain"/>
    <property type="match status" value="1"/>
</dbReference>
<dbReference type="SUPFAM" id="SSF48065">
    <property type="entry name" value="DBL homology domain (DH-domain)"/>
    <property type="match status" value="1"/>
</dbReference>
<protein>
    <recommendedName>
        <fullName evidence="8">Ephexin-1</fullName>
    </recommendedName>
</protein>
<dbReference type="KEGG" id="nvi:100121650"/>
<keyword evidence="7" id="KW-1185">Reference proteome</keyword>
<reference evidence="6" key="1">
    <citation type="submission" date="2021-01" db="UniProtKB">
        <authorList>
            <consortium name="EnsemblMetazoa"/>
        </authorList>
    </citation>
    <scope>IDENTIFICATION</scope>
</reference>
<proteinExistence type="predicted"/>
<dbReference type="Pfam" id="PF00621">
    <property type="entry name" value="RhoGEF"/>
    <property type="match status" value="1"/>
</dbReference>
<evidence type="ECO:0000313" key="7">
    <source>
        <dbReference type="Proteomes" id="UP000002358"/>
    </source>
</evidence>
<dbReference type="RefSeq" id="XP_031783756.1">
    <property type="nucleotide sequence ID" value="XM_031927896.2"/>
</dbReference>
<dbReference type="Gene3D" id="2.30.29.30">
    <property type="entry name" value="Pleckstrin-homology domain (PH domain)/Phosphotyrosine-binding domain (PTB)"/>
    <property type="match status" value="1"/>
</dbReference>
<dbReference type="SUPFAM" id="SSF50729">
    <property type="entry name" value="PH domain-like"/>
    <property type="match status" value="1"/>
</dbReference>
<dbReference type="PROSITE" id="PS50010">
    <property type="entry name" value="DH_2"/>
    <property type="match status" value="1"/>
</dbReference>
<dbReference type="CTD" id="39900"/>
<dbReference type="InterPro" id="IPR001452">
    <property type="entry name" value="SH3_domain"/>
</dbReference>
<feature type="compositionally biased region" description="Polar residues" evidence="3">
    <location>
        <begin position="1"/>
        <end position="10"/>
    </location>
</feature>
<feature type="domain" description="SH3" evidence="4">
    <location>
        <begin position="1060"/>
        <end position="1121"/>
    </location>
</feature>
<dbReference type="SMART" id="SM00325">
    <property type="entry name" value="RhoGEF"/>
    <property type="match status" value="1"/>
</dbReference>
<dbReference type="PANTHER" id="PTHR12845:SF5">
    <property type="entry name" value="EPHEXIN, ISOFORM D"/>
    <property type="match status" value="1"/>
</dbReference>
<evidence type="ECO:0008006" key="8">
    <source>
        <dbReference type="Google" id="ProtNLM"/>
    </source>
</evidence>
<feature type="compositionally biased region" description="Basic and acidic residues" evidence="3">
    <location>
        <begin position="80"/>
        <end position="93"/>
    </location>
</feature>
<evidence type="ECO:0000259" key="5">
    <source>
        <dbReference type="PROSITE" id="PS50010"/>
    </source>
</evidence>
<dbReference type="InterPro" id="IPR035899">
    <property type="entry name" value="DBL_dom_sf"/>
</dbReference>
<feature type="region of interest" description="Disordered" evidence="3">
    <location>
        <begin position="65"/>
        <end position="172"/>
    </location>
</feature>
<dbReference type="AlphaFoldDB" id="A0A7M7T926"/>
<dbReference type="InterPro" id="IPR047271">
    <property type="entry name" value="Ephexin-like"/>
</dbReference>
<feature type="compositionally biased region" description="Low complexity" evidence="3">
    <location>
        <begin position="123"/>
        <end position="143"/>
    </location>
</feature>
<dbReference type="Proteomes" id="UP000002358">
    <property type="component" value="Chromosome 3"/>
</dbReference>
<feature type="region of interest" description="Disordered" evidence="3">
    <location>
        <begin position="263"/>
        <end position="368"/>
    </location>
</feature>
<dbReference type="SMR" id="A0A7M7T926"/>
<feature type="compositionally biased region" description="Basic residues" evidence="3">
    <location>
        <begin position="422"/>
        <end position="455"/>
    </location>
</feature>
<feature type="compositionally biased region" description="Pro residues" evidence="3">
    <location>
        <begin position="503"/>
        <end position="512"/>
    </location>
</feature>
<organism evidence="6 7">
    <name type="scientific">Nasonia vitripennis</name>
    <name type="common">Parasitic wasp</name>
    <dbReference type="NCBI Taxonomy" id="7425"/>
    <lineage>
        <taxon>Eukaryota</taxon>
        <taxon>Metazoa</taxon>
        <taxon>Ecdysozoa</taxon>
        <taxon>Arthropoda</taxon>
        <taxon>Hexapoda</taxon>
        <taxon>Insecta</taxon>
        <taxon>Pterygota</taxon>
        <taxon>Neoptera</taxon>
        <taxon>Endopterygota</taxon>
        <taxon>Hymenoptera</taxon>
        <taxon>Apocrita</taxon>
        <taxon>Proctotrupomorpha</taxon>
        <taxon>Chalcidoidea</taxon>
        <taxon>Pteromalidae</taxon>
        <taxon>Pteromalinae</taxon>
        <taxon>Nasonia</taxon>
    </lineage>
</organism>
<dbReference type="Pfam" id="PF00018">
    <property type="entry name" value="SH3_1"/>
    <property type="match status" value="1"/>
</dbReference>
<dbReference type="PANTHER" id="PTHR12845">
    <property type="entry name" value="GUANINE NUCLEOTIDE EXCHANGE FACTOR"/>
    <property type="match status" value="1"/>
</dbReference>
<dbReference type="OrthoDB" id="27593at2759"/>
<feature type="compositionally biased region" description="Basic and acidic residues" evidence="3">
    <location>
        <begin position="308"/>
        <end position="323"/>
    </location>
</feature>
<feature type="compositionally biased region" description="Gly residues" evidence="3">
    <location>
        <begin position="15"/>
        <end position="25"/>
    </location>
</feature>
<dbReference type="Gene3D" id="1.20.900.10">
    <property type="entry name" value="Dbl homology (DH) domain"/>
    <property type="match status" value="1"/>
</dbReference>
<feature type="compositionally biased region" description="Acidic residues" evidence="3">
    <location>
        <begin position="337"/>
        <end position="349"/>
    </location>
</feature>
<evidence type="ECO:0000259" key="4">
    <source>
        <dbReference type="PROSITE" id="PS50002"/>
    </source>
</evidence>
<feature type="domain" description="DH" evidence="5">
    <location>
        <begin position="712"/>
        <end position="898"/>
    </location>
</feature>
<evidence type="ECO:0000313" key="6">
    <source>
        <dbReference type="EnsemblMetazoa" id="XP_031783756"/>
    </source>
</evidence>
<sequence>MMSPSSTLANRSFLYGGGGGGGGKPIGIDNRQQATSSANGTSAASCLIGDKIVYATLDSLALSRKPLPLSPVEIAEDDESEKRSSGNGRREQQPRASPIVKAKLLPEVPPKPHLQPAFENESDSGSSGYNKSSSSSNSIYGSYVRPKYSHPSLRPKPQKDGKPGEKKERREFSFAKNVLHYVPMTSRRYYRKSRKSLSSAVSNDERTLKNRSLSRDELKYVTISQPSNFVHVASATRKSLMAEIGGNESFLSRRLPVRGELTTDLDYDDVGPPAESQDTSSESKNVQEVDAEQDAYDDVGPPAPNSPGKEEEEKPADEQRLYDDVMPPQRSSSYEQLAEEDQPDEDVYDDVGLPMQSSSRESHERVNSLYAGSSLAESIRMACSHCYEKESEWEDEDAELYGLESGQKIGGEHLHSSSVFPSKKKLSVQRSRKLRRQRSKASRKSSGRSVSRTRAKSSENVYDSSDDSNYESLQTYEPDDFSSDSDSETRTAAIPNPTLQEPPSRPIPPPPREASLLGHTLGRRMKMLRRSWIITKGSLGRIRRRASGDGEPSTAAAAAADNSKYFCSFKKHFGKSSASGLSTFYLDKGSGSGGDKESENEKSKEERIYTNGNWYREVGLYRQEPEPTKVEEQAAIDHYSVLAEEPLYQFYALDATRVAFESDSDGYEEVEELAPSSATTDLAKPGHRTLWCQTPQVINSGLLQSLSTEERKIQEAKFEILTSEASYLNSLRVLENEFASNQELVQEILTSAERDKIFGMVPEVLVASERFLAELEGIWRKDPMLLELPDLLLKHADKSCQVYVDYCSNQVSIDTSLKELRAKKGYKFLETVSRIETRPACQSLSLHSFLMLPMQRITRLPLLADAVLSKLSVEHGERLSWQRVLSALGDVVGKCNEGARLAERRNEMDALARKLEYSPKVAPITLHDRELIRSGTVVQLSSKHDTEYKLTFGKKFQKTPLMLLLLTDYLLVTKLKSNSNEETFSVIETCKRSMLAIESAPEDSPFAGRHAMLLTLLENHAGRQVEYVLTCENDTEKERWLDAVSPPKPSCLGETLYESWDCPQVMALHSYAPVQPDELTLQPGDVINVLRKMNDGWLFGEKLLDGEQGWFPGNFTKEVASEHVRARNLRQRHRFLALSGSVLQRRAKQSLSLL</sequence>
<dbReference type="GO" id="GO:0005085">
    <property type="term" value="F:guanyl-nucleotide exchange factor activity"/>
    <property type="evidence" value="ECO:0007669"/>
    <property type="project" value="InterPro"/>
</dbReference>
<feature type="compositionally biased region" description="Polar residues" evidence="3">
    <location>
        <begin position="276"/>
        <end position="286"/>
    </location>
</feature>
<evidence type="ECO:0000256" key="3">
    <source>
        <dbReference type="SAM" id="MobiDB-lite"/>
    </source>
</evidence>
<feature type="region of interest" description="Disordered" evidence="3">
    <location>
        <begin position="409"/>
        <end position="516"/>
    </location>
</feature>